<protein>
    <recommendedName>
        <fullName evidence="4 10">Glutamine--fructose-6-phosphate aminotransferase [isomerizing]</fullName>
        <ecNumber evidence="3 10">2.6.1.16</ecNumber>
    </recommendedName>
    <alternativeName>
        <fullName evidence="10">D-fructose-6-phosphate amidotransferase</fullName>
    </alternativeName>
    <alternativeName>
        <fullName evidence="10">GFAT</fullName>
    </alternativeName>
    <alternativeName>
        <fullName evidence="10">Glucosamine-6-phosphate synthase</fullName>
    </alternativeName>
    <alternativeName>
        <fullName evidence="10">Hexosephosphate aminotransferase</fullName>
    </alternativeName>
    <alternativeName>
        <fullName evidence="10">L-glutamine--D-fructose-6-phosphate amidotransferase</fullName>
    </alternativeName>
</protein>
<sequence>MCGIVGYTGHRDAYSIVINGLKRLEYRGYDSAGIVLEGQNNHFELKKTKGKVSDLEDISKDFKNTSHLGMGHTRWATHGVPSDENSHPHISNNGKIAIVHNGIIENYDTVKKMLVAKDFTFKSETDTEVLVNLIQYFMDQDSELAFPEAVRYALNEVYGAYAITVMHEDYPQTLVVGRLGSPLAIGMGDNEYFIASDASPFVEYTKEAVYLEEGHMAVVSLDKGVQIHTIEDNSKVDTKIQELKLNLEQIEKGGYEHFMLKEIFEQPKSIMDTMRGRVLVNEGIIKMAGIWDHLERINKANRIIIIACGTSWHAGLIGEYLIEEFARIPVEVEYASEFRYRNPIITDKDIVIAISQSGETADTMAAIKMAKEKGAFIYGICNVVDSSIARYSDAGSYTHAGPEIGVASTKAFTAQLTILSLIALKLGKHSGNLGNQDFMRLISELESLPKKVEEVLSETNEYIKTIAHDFENATNFLYLGRGYNFPAALEGALKLKEISYIHAEGYPAAEMKHGPIALIDENMPIVIIAPKNKYYDKVVSNVQEIKARKGKVLAVVTKGDTQVASMADYVIRIPETPECFSPIIASVPLQLLSYYIAIYRGANVDQPRNLAKSVTVE</sequence>
<dbReference type="GO" id="GO:0005975">
    <property type="term" value="P:carbohydrate metabolic process"/>
    <property type="evidence" value="ECO:0007669"/>
    <property type="project" value="UniProtKB-UniRule"/>
</dbReference>
<evidence type="ECO:0000256" key="8">
    <source>
        <dbReference type="ARBA" id="ARBA00022737"/>
    </source>
</evidence>
<keyword evidence="14" id="KW-1185">Reference proteome</keyword>
<dbReference type="Gene3D" id="3.40.50.10490">
    <property type="entry name" value="Glucose-6-phosphate isomerase like protein, domain 1"/>
    <property type="match status" value="2"/>
</dbReference>
<dbReference type="PANTHER" id="PTHR10937">
    <property type="entry name" value="GLUCOSAMINE--FRUCTOSE-6-PHOSPHATE AMINOTRANSFERASE, ISOMERIZING"/>
    <property type="match status" value="1"/>
</dbReference>
<dbReference type="InterPro" id="IPR046348">
    <property type="entry name" value="SIS_dom_sf"/>
</dbReference>
<comment type="catalytic activity">
    <reaction evidence="1 10">
        <text>D-fructose 6-phosphate + L-glutamine = D-glucosamine 6-phosphate + L-glutamate</text>
        <dbReference type="Rhea" id="RHEA:13237"/>
        <dbReference type="ChEBI" id="CHEBI:29985"/>
        <dbReference type="ChEBI" id="CHEBI:58359"/>
        <dbReference type="ChEBI" id="CHEBI:58725"/>
        <dbReference type="ChEBI" id="CHEBI:61527"/>
        <dbReference type="EC" id="2.6.1.16"/>
    </reaction>
</comment>
<dbReference type="GO" id="GO:0006487">
    <property type="term" value="P:protein N-linked glycosylation"/>
    <property type="evidence" value="ECO:0007669"/>
    <property type="project" value="TreeGrafter"/>
</dbReference>
<evidence type="ECO:0000256" key="5">
    <source>
        <dbReference type="ARBA" id="ARBA00022490"/>
    </source>
</evidence>
<dbReference type="PROSITE" id="PS51278">
    <property type="entry name" value="GATASE_TYPE_2"/>
    <property type="match status" value="1"/>
</dbReference>
<dbReference type="Gene3D" id="3.60.20.10">
    <property type="entry name" value="Glutamine Phosphoribosylpyrophosphate, subunit 1, domain 1"/>
    <property type="match status" value="1"/>
</dbReference>
<dbReference type="GO" id="GO:0097367">
    <property type="term" value="F:carbohydrate derivative binding"/>
    <property type="evidence" value="ECO:0007669"/>
    <property type="project" value="InterPro"/>
</dbReference>
<feature type="domain" description="SIS" evidence="12">
    <location>
        <begin position="293"/>
        <end position="432"/>
    </location>
</feature>
<dbReference type="Proteomes" id="UP000198517">
    <property type="component" value="Unassembled WGS sequence"/>
</dbReference>
<dbReference type="InterPro" id="IPR047084">
    <property type="entry name" value="GFAT_N"/>
</dbReference>
<evidence type="ECO:0000259" key="12">
    <source>
        <dbReference type="PROSITE" id="PS51464"/>
    </source>
</evidence>
<comment type="function">
    <text evidence="10">Catalyzes the first step in hexosamine metabolism, converting fructose-6P into glucosamine-6P using glutamine as a nitrogen source.</text>
</comment>
<dbReference type="FunFam" id="3.40.50.10490:FF:000001">
    <property type="entry name" value="Glutamine--fructose-6-phosphate aminotransferase [isomerizing]"/>
    <property type="match status" value="1"/>
</dbReference>
<keyword evidence="7 10" id="KW-0808">Transferase</keyword>
<dbReference type="SUPFAM" id="SSF56235">
    <property type="entry name" value="N-terminal nucleophile aminohydrolases (Ntn hydrolases)"/>
    <property type="match status" value="1"/>
</dbReference>
<feature type="domain" description="Glutamine amidotransferase type-2" evidence="11">
    <location>
        <begin position="2"/>
        <end position="222"/>
    </location>
</feature>
<comment type="subcellular location">
    <subcellularLocation>
        <location evidence="2 10">Cytoplasm</location>
    </subcellularLocation>
</comment>
<dbReference type="NCBIfam" id="TIGR01135">
    <property type="entry name" value="glmS"/>
    <property type="match status" value="1"/>
</dbReference>
<dbReference type="HAMAP" id="MF_00164">
    <property type="entry name" value="GlmS"/>
    <property type="match status" value="1"/>
</dbReference>
<evidence type="ECO:0000256" key="1">
    <source>
        <dbReference type="ARBA" id="ARBA00001031"/>
    </source>
</evidence>
<dbReference type="CDD" id="cd05009">
    <property type="entry name" value="SIS_GlmS_GlmD_2"/>
    <property type="match status" value="1"/>
</dbReference>
<dbReference type="InterPro" id="IPR005855">
    <property type="entry name" value="GFAT"/>
</dbReference>
<dbReference type="InterPro" id="IPR001347">
    <property type="entry name" value="SIS_dom"/>
</dbReference>
<feature type="active site" description="For Fru-6P isomerization activity" evidence="10">
    <location>
        <position position="612"/>
    </location>
</feature>
<dbReference type="SUPFAM" id="SSF53697">
    <property type="entry name" value="SIS domain"/>
    <property type="match status" value="1"/>
</dbReference>
<dbReference type="EMBL" id="FNAS01000005">
    <property type="protein sequence ID" value="SDE22315.1"/>
    <property type="molecule type" value="Genomic_DNA"/>
</dbReference>
<dbReference type="GO" id="GO:0006047">
    <property type="term" value="P:UDP-N-acetylglucosamine metabolic process"/>
    <property type="evidence" value="ECO:0007669"/>
    <property type="project" value="TreeGrafter"/>
</dbReference>
<proteinExistence type="inferred from homology"/>
<dbReference type="RefSeq" id="WP_092736212.1">
    <property type="nucleotide sequence ID" value="NZ_FNAS01000005.1"/>
</dbReference>
<dbReference type="InterPro" id="IPR029055">
    <property type="entry name" value="Ntn_hydrolases_N"/>
</dbReference>
<dbReference type="OrthoDB" id="106547at2"/>
<dbReference type="AlphaFoldDB" id="A0A1G7B7T2"/>
<evidence type="ECO:0000256" key="4">
    <source>
        <dbReference type="ARBA" id="ARBA00016090"/>
    </source>
</evidence>
<dbReference type="FunFam" id="3.40.50.10490:FF:000002">
    <property type="entry name" value="Glutamine--fructose-6-phosphate aminotransferase [isomerizing]"/>
    <property type="match status" value="1"/>
</dbReference>
<keyword evidence="9" id="KW-0315">Glutamine amidotransferase</keyword>
<dbReference type="STRING" id="1071918.SAMN05421544_10533"/>
<keyword evidence="8" id="KW-0677">Repeat</keyword>
<dbReference type="Pfam" id="PF01380">
    <property type="entry name" value="SIS"/>
    <property type="match status" value="2"/>
</dbReference>
<dbReference type="GO" id="GO:0004360">
    <property type="term" value="F:glutamine-fructose-6-phosphate transaminase (isomerizing) activity"/>
    <property type="evidence" value="ECO:0007669"/>
    <property type="project" value="UniProtKB-UniRule"/>
</dbReference>
<keyword evidence="5 10" id="KW-0963">Cytoplasm</keyword>
<evidence type="ECO:0000256" key="3">
    <source>
        <dbReference type="ARBA" id="ARBA00012916"/>
    </source>
</evidence>
<keyword evidence="6 10" id="KW-0032">Aminotransferase</keyword>
<evidence type="ECO:0000256" key="7">
    <source>
        <dbReference type="ARBA" id="ARBA00022679"/>
    </source>
</evidence>
<evidence type="ECO:0000259" key="11">
    <source>
        <dbReference type="PROSITE" id="PS51278"/>
    </source>
</evidence>
<evidence type="ECO:0000256" key="10">
    <source>
        <dbReference type="HAMAP-Rule" id="MF_00164"/>
    </source>
</evidence>
<dbReference type="GO" id="GO:0005829">
    <property type="term" value="C:cytosol"/>
    <property type="evidence" value="ECO:0007669"/>
    <property type="project" value="TreeGrafter"/>
</dbReference>
<dbReference type="PROSITE" id="PS51464">
    <property type="entry name" value="SIS"/>
    <property type="match status" value="2"/>
</dbReference>
<dbReference type="NCBIfam" id="NF001484">
    <property type="entry name" value="PRK00331.1"/>
    <property type="match status" value="1"/>
</dbReference>
<dbReference type="Pfam" id="PF13522">
    <property type="entry name" value="GATase_6"/>
    <property type="match status" value="1"/>
</dbReference>
<accession>A0A1G7B7T2</accession>
<dbReference type="GO" id="GO:0046349">
    <property type="term" value="P:amino sugar biosynthetic process"/>
    <property type="evidence" value="ECO:0007669"/>
    <property type="project" value="UniProtKB-ARBA"/>
</dbReference>
<evidence type="ECO:0000256" key="9">
    <source>
        <dbReference type="ARBA" id="ARBA00022962"/>
    </source>
</evidence>
<comment type="subunit">
    <text evidence="10">Homodimer.</text>
</comment>
<reference evidence="13 14" key="1">
    <citation type="submission" date="2016-10" db="EMBL/GenBank/DDBJ databases">
        <authorList>
            <person name="de Groot N.N."/>
        </authorList>
    </citation>
    <scope>NUCLEOTIDE SEQUENCE [LARGE SCALE GENOMIC DNA]</scope>
    <source>
        <strain evidence="13 14">DSM 24015</strain>
    </source>
</reference>
<dbReference type="EC" id="2.6.1.16" evidence="3 10"/>
<dbReference type="InterPro" id="IPR017932">
    <property type="entry name" value="GATase_2_dom"/>
</dbReference>
<evidence type="ECO:0000313" key="13">
    <source>
        <dbReference type="EMBL" id="SDE22315.1"/>
    </source>
</evidence>
<dbReference type="InterPro" id="IPR035466">
    <property type="entry name" value="GlmS/AgaS_SIS"/>
</dbReference>
<dbReference type="CDD" id="cd05008">
    <property type="entry name" value="SIS_GlmS_GlmD_1"/>
    <property type="match status" value="1"/>
</dbReference>
<dbReference type="FunFam" id="3.60.20.10:FF:000006">
    <property type="entry name" value="Glutamine--fructose-6-phosphate aminotransferase [isomerizing]"/>
    <property type="match status" value="1"/>
</dbReference>
<gene>
    <name evidence="10" type="primary">glmS</name>
    <name evidence="13" type="ORF">SAMN05421544_10533</name>
</gene>
<feature type="active site" description="Nucleophile; for GATase activity" evidence="10">
    <location>
        <position position="2"/>
    </location>
</feature>
<dbReference type="GO" id="GO:0006002">
    <property type="term" value="P:fructose 6-phosphate metabolic process"/>
    <property type="evidence" value="ECO:0007669"/>
    <property type="project" value="TreeGrafter"/>
</dbReference>
<feature type="domain" description="SIS" evidence="12">
    <location>
        <begin position="466"/>
        <end position="607"/>
    </location>
</feature>
<dbReference type="InterPro" id="IPR035490">
    <property type="entry name" value="GlmS/FrlB_SIS"/>
</dbReference>
<dbReference type="CDD" id="cd00714">
    <property type="entry name" value="GFAT"/>
    <property type="match status" value="1"/>
</dbReference>
<dbReference type="PANTHER" id="PTHR10937:SF0">
    <property type="entry name" value="GLUTAMINE--FRUCTOSE-6-PHOSPHATE TRANSAMINASE (ISOMERIZING)"/>
    <property type="match status" value="1"/>
</dbReference>
<name>A0A1G7B7T2_9FLAO</name>
<organism evidence="13 14">
    <name type="scientific">Riemerella columbipharyngis</name>
    <dbReference type="NCBI Taxonomy" id="1071918"/>
    <lineage>
        <taxon>Bacteria</taxon>
        <taxon>Pseudomonadati</taxon>
        <taxon>Bacteroidota</taxon>
        <taxon>Flavobacteriia</taxon>
        <taxon>Flavobacteriales</taxon>
        <taxon>Weeksellaceae</taxon>
        <taxon>Riemerella</taxon>
    </lineage>
</organism>
<evidence type="ECO:0000256" key="2">
    <source>
        <dbReference type="ARBA" id="ARBA00004496"/>
    </source>
</evidence>
<evidence type="ECO:0000256" key="6">
    <source>
        <dbReference type="ARBA" id="ARBA00022576"/>
    </source>
</evidence>
<feature type="initiator methionine" description="Removed" evidence="10">
    <location>
        <position position="1"/>
    </location>
</feature>
<evidence type="ECO:0000313" key="14">
    <source>
        <dbReference type="Proteomes" id="UP000198517"/>
    </source>
</evidence>